<dbReference type="EC" id="6.3.5.4" evidence="3"/>
<dbReference type="Pfam" id="PF13537">
    <property type="entry name" value="GATase_7"/>
    <property type="match status" value="1"/>
</dbReference>
<dbReference type="InterPro" id="IPR033738">
    <property type="entry name" value="AsnB_N"/>
</dbReference>
<comment type="similarity">
    <text evidence="2">Belongs to the asparagine synthetase family.</text>
</comment>
<dbReference type="GO" id="GO:0004066">
    <property type="term" value="F:asparagine synthase (glutamine-hydrolyzing) activity"/>
    <property type="evidence" value="ECO:0007669"/>
    <property type="project" value="UniProtKB-EC"/>
</dbReference>
<dbReference type="InterPro" id="IPR017932">
    <property type="entry name" value="GATase_2_dom"/>
</dbReference>
<dbReference type="EMBL" id="CP006585">
    <property type="protein sequence ID" value="AGW12190.1"/>
    <property type="molecule type" value="Genomic_DNA"/>
</dbReference>
<feature type="site" description="Important for beta-aspartyl-AMP intermediate formation" evidence="10">
    <location>
        <position position="391"/>
    </location>
</feature>
<keyword evidence="5 9" id="KW-0067">ATP-binding</keyword>
<dbReference type="PROSITE" id="PS51278">
    <property type="entry name" value="GATASE_TYPE_2"/>
    <property type="match status" value="1"/>
</dbReference>
<organism evidence="12 13">
    <name type="scientific">Megalodesulfovibrio gigas (strain ATCC 19364 / DSM 1382 / NCIMB 9332 / VKM B-1759)</name>
    <name type="common">Desulfovibrio gigas</name>
    <dbReference type="NCBI Taxonomy" id="1121448"/>
    <lineage>
        <taxon>Bacteria</taxon>
        <taxon>Pseudomonadati</taxon>
        <taxon>Thermodesulfobacteriota</taxon>
        <taxon>Desulfovibrionia</taxon>
        <taxon>Desulfovibrionales</taxon>
        <taxon>Desulfovibrionaceae</taxon>
        <taxon>Megalodesulfovibrio</taxon>
    </lineage>
</organism>
<comment type="pathway">
    <text evidence="1">Amino-acid biosynthesis; L-asparagine biosynthesis; L-asparagine from L-aspartate (L-Gln route): step 1/1.</text>
</comment>
<comment type="catalytic activity">
    <reaction evidence="7">
        <text>L-aspartate + L-glutamine + ATP + H2O = L-asparagine + L-glutamate + AMP + diphosphate + H(+)</text>
        <dbReference type="Rhea" id="RHEA:12228"/>
        <dbReference type="ChEBI" id="CHEBI:15377"/>
        <dbReference type="ChEBI" id="CHEBI:15378"/>
        <dbReference type="ChEBI" id="CHEBI:29985"/>
        <dbReference type="ChEBI" id="CHEBI:29991"/>
        <dbReference type="ChEBI" id="CHEBI:30616"/>
        <dbReference type="ChEBI" id="CHEBI:33019"/>
        <dbReference type="ChEBI" id="CHEBI:58048"/>
        <dbReference type="ChEBI" id="CHEBI:58359"/>
        <dbReference type="ChEBI" id="CHEBI:456215"/>
        <dbReference type="EC" id="6.3.5.4"/>
    </reaction>
</comment>
<dbReference type="GO" id="GO:0006529">
    <property type="term" value="P:asparagine biosynthetic process"/>
    <property type="evidence" value="ECO:0007669"/>
    <property type="project" value="UniProtKB-KW"/>
</dbReference>
<feature type="binding site" evidence="9">
    <location>
        <begin position="389"/>
        <end position="390"/>
    </location>
    <ligand>
        <name>ATP</name>
        <dbReference type="ChEBI" id="CHEBI:30616"/>
    </ligand>
</feature>
<protein>
    <recommendedName>
        <fullName evidence="3">asparagine synthase (glutamine-hydrolyzing)</fullName>
        <ecNumber evidence="3">6.3.5.4</ecNumber>
    </recommendedName>
</protein>
<dbReference type="AlphaFoldDB" id="T2G6J0"/>
<keyword evidence="4 9" id="KW-0547">Nucleotide-binding</keyword>
<dbReference type="Gene3D" id="3.60.20.10">
    <property type="entry name" value="Glutamine Phosphoribosylpyrophosphate, subunit 1, domain 1"/>
    <property type="match status" value="1"/>
</dbReference>
<dbReference type="Pfam" id="PF00733">
    <property type="entry name" value="Asn_synthase"/>
    <property type="match status" value="1"/>
</dbReference>
<dbReference type="STRING" id="1121448.DGI_0259"/>
<feature type="domain" description="Glutamine amidotransferase type-2" evidence="11">
    <location>
        <begin position="2"/>
        <end position="226"/>
    </location>
</feature>
<reference evidence="13" key="2">
    <citation type="submission" date="2013-07" db="EMBL/GenBank/DDBJ databases">
        <authorList>
            <person name="Morais-Silva F.O."/>
            <person name="Rezende A.M."/>
            <person name="Pimentel C."/>
            <person name="Resende D.M."/>
            <person name="Santos C.I."/>
            <person name="Clemente C."/>
            <person name="de Oliveira L.M."/>
            <person name="da Silva S.M."/>
            <person name="Costa D.A."/>
            <person name="Varela-Raposo A."/>
            <person name="Horacio E.C.A."/>
            <person name="Matos M."/>
            <person name="Flores O."/>
            <person name="Ruiz J.C."/>
            <person name="Rodrigues-Pousada C."/>
        </authorList>
    </citation>
    <scope>NUCLEOTIDE SEQUENCE [LARGE SCALE GENOMIC DNA]</scope>
    <source>
        <strain evidence="13">ATCC 19364 / DSM 1382 / NCIMB 9332 / VKM B-1759</strain>
    </source>
</reference>
<evidence type="ECO:0000259" key="11">
    <source>
        <dbReference type="PROSITE" id="PS51278"/>
    </source>
</evidence>
<feature type="binding site" evidence="9">
    <location>
        <position position="109"/>
    </location>
    <ligand>
        <name>L-glutamine</name>
        <dbReference type="ChEBI" id="CHEBI:58359"/>
    </ligand>
</feature>
<dbReference type="HOGENOM" id="CLU_014658_3_1_7"/>
<dbReference type="SUPFAM" id="SSF56235">
    <property type="entry name" value="N-terminal nucleophile aminohydrolases (Ntn hydrolases)"/>
    <property type="match status" value="1"/>
</dbReference>
<accession>T2G6J0</accession>
<dbReference type="CDD" id="cd00712">
    <property type="entry name" value="AsnB"/>
    <property type="match status" value="1"/>
</dbReference>
<dbReference type="GO" id="GO:0005829">
    <property type="term" value="C:cytosol"/>
    <property type="evidence" value="ECO:0007669"/>
    <property type="project" value="TreeGrafter"/>
</dbReference>
<proteinExistence type="inferred from homology"/>
<dbReference type="PANTHER" id="PTHR43284:SF1">
    <property type="entry name" value="ASPARAGINE SYNTHETASE"/>
    <property type="match status" value="1"/>
</dbReference>
<dbReference type="PANTHER" id="PTHR43284">
    <property type="entry name" value="ASPARAGINE SYNTHETASE (GLUTAMINE-HYDROLYZING)"/>
    <property type="match status" value="1"/>
</dbReference>
<dbReference type="GO" id="GO:0005524">
    <property type="term" value="F:ATP binding"/>
    <property type="evidence" value="ECO:0007669"/>
    <property type="project" value="UniProtKB-KW"/>
</dbReference>
<keyword evidence="6 8" id="KW-0315">Glutamine amidotransferase</keyword>
<evidence type="ECO:0000256" key="5">
    <source>
        <dbReference type="ARBA" id="ARBA00022840"/>
    </source>
</evidence>
<dbReference type="OrthoDB" id="9763290at2"/>
<dbReference type="PATRIC" id="fig|1121448.10.peg.264"/>
<evidence type="ECO:0000256" key="3">
    <source>
        <dbReference type="ARBA" id="ARBA00012737"/>
    </source>
</evidence>
<keyword evidence="8" id="KW-0028">Amino-acid biosynthesis</keyword>
<sequence length="672" mass="74050">MCGIAGLWRLGAPLEGMQADLQAMADALRHRGPDAAGVWLDTSPADASRASPSTVGLAHRRLAILDRSQAGTQPLATSDGRWHLVYNGEIYNHLTLRRELPYPFRSHCDTETLLAGIAAWGVAQTLARIQGMFALACWDAHTRTLHLARDAFGKKPLYYGWLGREFVFASELKALAATSCWRAAPPALDRQALALFFRYAAVPAPWCIWEGLHSLPPGTWLTIADDAVLDRRLPAPERWWRLGEVVRHGVAAPFPSLDAACEVMGPLLQDAVTCRLQADVPVGVFLSGGIDSSLVAVLAARAAAAGGVSELVAFTMASSHAEYDEADVARRTAASLGLRHVVESVSEADALACIADMPMVYDEPFADASQLPTLLLSRLARRHAVVLLSGDGGDELFAGYTRHLRAPGLWQRMASIPLSVRLLLAQVLARVLEHGGEALLATAYEACAPRLPARWRQTVFRDKIHKLGQALRASSSRDFYHAFLCQWTDPPLRRGGAGTVIPNPLAAMEQELAGMPELPFVFWMQAMDQAGYLAWDILPKVDRASMAASIEVRCPYLDRRVAEAAWRLPLAARVAGGRGKVVLRRMLDTLHPLPHLNRPKQGFGVPLEHWLRGPLKAWADDLLHPSRLRAQGFLDPVAVRQAWDEHQSGRRNRQYALWTALMFQRWLEVWRA</sequence>
<evidence type="ECO:0000256" key="2">
    <source>
        <dbReference type="ARBA" id="ARBA00005752"/>
    </source>
</evidence>
<evidence type="ECO:0000256" key="10">
    <source>
        <dbReference type="PIRSR" id="PIRSR001589-3"/>
    </source>
</evidence>
<dbReference type="KEGG" id="dgg:DGI_0259"/>
<dbReference type="PIRSF" id="PIRSF001589">
    <property type="entry name" value="Asn_synthetase_glu-h"/>
    <property type="match status" value="1"/>
</dbReference>
<evidence type="ECO:0000256" key="4">
    <source>
        <dbReference type="ARBA" id="ARBA00022741"/>
    </source>
</evidence>
<reference evidence="12 13" key="1">
    <citation type="journal article" date="2013" name="J. Bacteriol.">
        <title>Roles of HynAB and Ech, the only two hydrogenases found in the model sulfate reducer Desulfovibrio gigas.</title>
        <authorList>
            <person name="Morais-Silva F.O."/>
            <person name="Santos C.I."/>
            <person name="Rodrigues R."/>
            <person name="Pereira I.A."/>
            <person name="Rodrigues-Pousada C."/>
        </authorList>
    </citation>
    <scope>NUCLEOTIDE SEQUENCE [LARGE SCALE GENOMIC DNA]</scope>
    <source>
        <strain evidence="13">ATCC 19364 / DSM 1382 / NCIMB 9332 / VKM B-1759</strain>
    </source>
</reference>
<evidence type="ECO:0000313" key="13">
    <source>
        <dbReference type="Proteomes" id="UP000016587"/>
    </source>
</evidence>
<dbReference type="Gene3D" id="3.40.50.620">
    <property type="entry name" value="HUPs"/>
    <property type="match status" value="2"/>
</dbReference>
<evidence type="ECO:0000313" key="12">
    <source>
        <dbReference type="EMBL" id="AGW12190.1"/>
    </source>
</evidence>
<gene>
    <name evidence="12" type="ORF">DGI_0259</name>
</gene>
<dbReference type="RefSeq" id="WP_021758786.1">
    <property type="nucleotide sequence ID" value="NC_022444.1"/>
</dbReference>
<dbReference type="InterPro" id="IPR001962">
    <property type="entry name" value="Asn_synthase"/>
</dbReference>
<dbReference type="InterPro" id="IPR051786">
    <property type="entry name" value="ASN_synthetase/amidase"/>
</dbReference>
<dbReference type="Proteomes" id="UP000016587">
    <property type="component" value="Chromosome"/>
</dbReference>
<dbReference type="InterPro" id="IPR029055">
    <property type="entry name" value="Ntn_hydrolases_N"/>
</dbReference>
<keyword evidence="8" id="KW-0061">Asparagine biosynthesis</keyword>
<dbReference type="InterPro" id="IPR014729">
    <property type="entry name" value="Rossmann-like_a/b/a_fold"/>
</dbReference>
<keyword evidence="13" id="KW-1185">Reference proteome</keyword>
<feature type="active site" description="For GATase activity" evidence="8">
    <location>
        <position position="2"/>
    </location>
</feature>
<evidence type="ECO:0000256" key="1">
    <source>
        <dbReference type="ARBA" id="ARBA00005187"/>
    </source>
</evidence>
<evidence type="ECO:0000256" key="8">
    <source>
        <dbReference type="PIRSR" id="PIRSR001589-1"/>
    </source>
</evidence>
<evidence type="ECO:0000256" key="9">
    <source>
        <dbReference type="PIRSR" id="PIRSR001589-2"/>
    </source>
</evidence>
<dbReference type="NCBIfam" id="TIGR01536">
    <property type="entry name" value="asn_synth_AEB"/>
    <property type="match status" value="1"/>
</dbReference>
<dbReference type="eggNOG" id="COG0367">
    <property type="taxonomic scope" value="Bacteria"/>
</dbReference>
<dbReference type="InterPro" id="IPR006426">
    <property type="entry name" value="Asn_synth_AEB"/>
</dbReference>
<dbReference type="CDD" id="cd01991">
    <property type="entry name" value="Asn_synthase_B_C"/>
    <property type="match status" value="1"/>
</dbReference>
<evidence type="ECO:0000256" key="6">
    <source>
        <dbReference type="ARBA" id="ARBA00022962"/>
    </source>
</evidence>
<name>T2G6J0_MEGG1</name>
<evidence type="ECO:0000256" key="7">
    <source>
        <dbReference type="ARBA" id="ARBA00048741"/>
    </source>
</evidence>
<dbReference type="SUPFAM" id="SSF52402">
    <property type="entry name" value="Adenine nucleotide alpha hydrolases-like"/>
    <property type="match status" value="1"/>
</dbReference>